<protein>
    <recommendedName>
        <fullName evidence="4">DUF4363 domain-containing protein</fullName>
    </recommendedName>
</protein>
<keyword evidence="1" id="KW-1133">Transmembrane helix</keyword>
<evidence type="ECO:0000256" key="1">
    <source>
        <dbReference type="SAM" id="Phobius"/>
    </source>
</evidence>
<reference evidence="2 3" key="1">
    <citation type="submission" date="2014-06" db="EMBL/GenBank/DDBJ databases">
        <title>Genome characterization of distinct group I Clostridium botulinum lineages.</title>
        <authorList>
            <person name="Giordani F."/>
            <person name="Anselmo A."/>
            <person name="Fillo S."/>
            <person name="Palozzi A.M."/>
            <person name="Fortunato A."/>
            <person name="Gentile B."/>
            <person name="Ciammaruconi A."/>
            <person name="Anniballi F."/>
            <person name="De Medici D."/>
            <person name="Lista F."/>
        </authorList>
    </citation>
    <scope>NUCLEOTIDE SEQUENCE [LARGE SCALE GENOMIC DNA]</scope>
    <source>
        <strain evidence="2 3">B2 450</strain>
    </source>
</reference>
<dbReference type="PATRIC" id="fig|1379739.3.peg.1649"/>
<dbReference type="RefSeq" id="WP_003486962.1">
    <property type="nucleotide sequence ID" value="NZ_JXSU01000007.1"/>
</dbReference>
<accession>A0A0D1BWR5</accession>
<comment type="caution">
    <text evidence="2">The sequence shown here is derived from an EMBL/GenBank/DDBJ whole genome shotgun (WGS) entry which is preliminary data.</text>
</comment>
<evidence type="ECO:0000313" key="2">
    <source>
        <dbReference type="EMBL" id="KIS23266.1"/>
    </source>
</evidence>
<dbReference type="InterPro" id="IPR025373">
    <property type="entry name" value="DUF4363"/>
</dbReference>
<keyword evidence="1" id="KW-0472">Membrane</keyword>
<dbReference type="Pfam" id="PF14276">
    <property type="entry name" value="DUF4363"/>
    <property type="match status" value="1"/>
</dbReference>
<evidence type="ECO:0008006" key="4">
    <source>
        <dbReference type="Google" id="ProtNLM"/>
    </source>
</evidence>
<feature type="transmembrane region" description="Helical" evidence="1">
    <location>
        <begin position="6"/>
        <end position="26"/>
    </location>
</feature>
<dbReference type="HOGENOM" id="CLU_2034049_0_0_9"/>
<dbReference type="OrthoDB" id="1739442at2"/>
<evidence type="ECO:0000313" key="3">
    <source>
        <dbReference type="Proteomes" id="UP000032250"/>
    </source>
</evidence>
<name>A0A0D1BWR5_CLOBO</name>
<dbReference type="Proteomes" id="UP000032250">
    <property type="component" value="Unassembled WGS sequence"/>
</dbReference>
<organism evidence="2 3">
    <name type="scientific">Clostridium botulinum B2 450</name>
    <dbReference type="NCBI Taxonomy" id="1379739"/>
    <lineage>
        <taxon>Bacteria</taxon>
        <taxon>Bacillati</taxon>
        <taxon>Bacillota</taxon>
        <taxon>Clostridia</taxon>
        <taxon>Eubacteriales</taxon>
        <taxon>Clostridiaceae</taxon>
        <taxon>Clostridium</taxon>
    </lineage>
</organism>
<dbReference type="EMBL" id="JXSU01000007">
    <property type="protein sequence ID" value="KIS23266.1"/>
    <property type="molecule type" value="Genomic_DNA"/>
</dbReference>
<gene>
    <name evidence="2" type="ORF">N495_06580</name>
</gene>
<sequence>MRRFLVRIIPIVTLGFFVAVMLSAGYMKKPRTQEENVDKFISTTIEYVKNEDWSNAEKEVEKLNLAWNKVLKRVQFSSELDQINYLGESIDKAKGGIIAEDKGISLSNLTSFYEEWQNIGK</sequence>
<keyword evidence="1" id="KW-0812">Transmembrane</keyword>
<dbReference type="AlphaFoldDB" id="A0A0D1BWR5"/>
<proteinExistence type="predicted"/>